<dbReference type="EMBL" id="FWFK01000002">
    <property type="protein sequence ID" value="SLN29629.1"/>
    <property type="molecule type" value="Genomic_DNA"/>
</dbReference>
<dbReference type="RefSeq" id="WP_085791042.1">
    <property type="nucleotide sequence ID" value="NZ_FWFK01000002.1"/>
</dbReference>
<protein>
    <submittedName>
        <fullName evidence="2">Uncharacterized protein</fullName>
    </submittedName>
</protein>
<proteinExistence type="predicted"/>
<gene>
    <name evidence="2" type="ORF">ROJ8625_01294</name>
</gene>
<accession>A0A1X6YST1</accession>
<dbReference type="OrthoDB" id="7876148at2"/>
<reference evidence="2 3" key="1">
    <citation type="submission" date="2017-03" db="EMBL/GenBank/DDBJ databases">
        <authorList>
            <person name="Afonso C.L."/>
            <person name="Miller P.J."/>
            <person name="Scott M.A."/>
            <person name="Spackman E."/>
            <person name="Goraichik I."/>
            <person name="Dimitrov K.M."/>
            <person name="Suarez D.L."/>
            <person name="Swayne D.E."/>
        </authorList>
    </citation>
    <scope>NUCLEOTIDE SEQUENCE [LARGE SCALE GENOMIC DNA]</scope>
    <source>
        <strain evidence="2 3">CECT 8625</strain>
    </source>
</reference>
<feature type="compositionally biased region" description="Pro residues" evidence="1">
    <location>
        <begin position="82"/>
        <end position="91"/>
    </location>
</feature>
<name>A0A1X6YST1_9RHOB</name>
<feature type="region of interest" description="Disordered" evidence="1">
    <location>
        <begin position="69"/>
        <end position="91"/>
    </location>
</feature>
<dbReference type="Proteomes" id="UP000193570">
    <property type="component" value="Unassembled WGS sequence"/>
</dbReference>
<keyword evidence="3" id="KW-1185">Reference proteome</keyword>
<evidence type="ECO:0000256" key="1">
    <source>
        <dbReference type="SAM" id="MobiDB-lite"/>
    </source>
</evidence>
<dbReference type="AlphaFoldDB" id="A0A1X6YST1"/>
<sequence length="91" mass="9885">MAQGGYIEELADGLARDVLEAQDKLGEERLFMEVAEVLAAASTTLEEAFLTAVRVRLAERRARNFLVDRVRQADPGTVTDAPTPPSNEPSA</sequence>
<evidence type="ECO:0000313" key="2">
    <source>
        <dbReference type="EMBL" id="SLN29629.1"/>
    </source>
</evidence>
<evidence type="ECO:0000313" key="3">
    <source>
        <dbReference type="Proteomes" id="UP000193570"/>
    </source>
</evidence>
<organism evidence="2 3">
    <name type="scientific">Roseivivax jejudonensis</name>
    <dbReference type="NCBI Taxonomy" id="1529041"/>
    <lineage>
        <taxon>Bacteria</taxon>
        <taxon>Pseudomonadati</taxon>
        <taxon>Pseudomonadota</taxon>
        <taxon>Alphaproteobacteria</taxon>
        <taxon>Rhodobacterales</taxon>
        <taxon>Roseobacteraceae</taxon>
        <taxon>Roseivivax</taxon>
    </lineage>
</organism>